<accession>A0ABP5L722</accession>
<keyword evidence="3" id="KW-1185">Reference proteome</keyword>
<dbReference type="Pfam" id="PF13302">
    <property type="entry name" value="Acetyltransf_3"/>
    <property type="match status" value="1"/>
</dbReference>
<organism evidence="2 3">
    <name type="scientific">Nocardioides koreensis</name>
    <dbReference type="NCBI Taxonomy" id="433651"/>
    <lineage>
        <taxon>Bacteria</taxon>
        <taxon>Bacillati</taxon>
        <taxon>Actinomycetota</taxon>
        <taxon>Actinomycetes</taxon>
        <taxon>Propionibacteriales</taxon>
        <taxon>Nocardioidaceae</taxon>
        <taxon>Nocardioides</taxon>
    </lineage>
</organism>
<gene>
    <name evidence="2" type="ORF">GCM10009844_12120</name>
</gene>
<reference evidence="3" key="1">
    <citation type="journal article" date="2019" name="Int. J. Syst. Evol. Microbiol.">
        <title>The Global Catalogue of Microorganisms (GCM) 10K type strain sequencing project: providing services to taxonomists for standard genome sequencing and annotation.</title>
        <authorList>
            <consortium name="The Broad Institute Genomics Platform"/>
            <consortium name="The Broad Institute Genome Sequencing Center for Infectious Disease"/>
            <person name="Wu L."/>
            <person name="Ma J."/>
        </authorList>
    </citation>
    <scope>NUCLEOTIDE SEQUENCE [LARGE SCALE GENOMIC DNA]</scope>
    <source>
        <strain evidence="3">JCM 16022</strain>
    </source>
</reference>
<dbReference type="RefSeq" id="WP_344149101.1">
    <property type="nucleotide sequence ID" value="NZ_BAAAQR010000002.1"/>
</dbReference>
<comment type="caution">
    <text evidence="2">The sequence shown here is derived from an EMBL/GenBank/DDBJ whole genome shotgun (WGS) entry which is preliminary data.</text>
</comment>
<sequence length="199" mass="22431">MPQDLSAVDWPVRTARLTIRPATPDDAEATFRIRSIPAVGRWLTREADDRERYVRSFADPERLSKTLLVEHGGVVVGDLMLLIEDGWAQAEVADRARGVQAELGWVIDPAHAGRGFATEAARALLGICFEDLRLRRVIAQCFADNVASWRLMERLGMRRETHSVRESLHRSGAWLDGFAYAILAEEWREQRAADLRASP</sequence>
<proteinExistence type="predicted"/>
<evidence type="ECO:0000259" key="1">
    <source>
        <dbReference type="PROSITE" id="PS51186"/>
    </source>
</evidence>
<dbReference type="EMBL" id="BAAAQR010000002">
    <property type="protein sequence ID" value="GAA2141575.1"/>
    <property type="molecule type" value="Genomic_DNA"/>
</dbReference>
<protein>
    <submittedName>
        <fullName evidence="2">GNAT family protein</fullName>
    </submittedName>
</protein>
<dbReference type="PANTHER" id="PTHR43792">
    <property type="entry name" value="GNAT FAMILY, PUTATIVE (AFU_ORTHOLOGUE AFUA_3G00765)-RELATED-RELATED"/>
    <property type="match status" value="1"/>
</dbReference>
<dbReference type="InterPro" id="IPR000182">
    <property type="entry name" value="GNAT_dom"/>
</dbReference>
<dbReference type="InterPro" id="IPR051531">
    <property type="entry name" value="N-acetyltransferase"/>
</dbReference>
<name>A0ABP5L722_9ACTN</name>
<evidence type="ECO:0000313" key="3">
    <source>
        <dbReference type="Proteomes" id="UP001501771"/>
    </source>
</evidence>
<dbReference type="SUPFAM" id="SSF55729">
    <property type="entry name" value="Acyl-CoA N-acyltransferases (Nat)"/>
    <property type="match status" value="1"/>
</dbReference>
<dbReference type="PANTHER" id="PTHR43792:SF1">
    <property type="entry name" value="N-ACETYLTRANSFERASE DOMAIN-CONTAINING PROTEIN"/>
    <property type="match status" value="1"/>
</dbReference>
<dbReference type="InterPro" id="IPR016181">
    <property type="entry name" value="Acyl_CoA_acyltransferase"/>
</dbReference>
<dbReference type="PROSITE" id="PS51186">
    <property type="entry name" value="GNAT"/>
    <property type="match status" value="1"/>
</dbReference>
<evidence type="ECO:0000313" key="2">
    <source>
        <dbReference type="EMBL" id="GAA2141575.1"/>
    </source>
</evidence>
<feature type="domain" description="N-acetyltransferase" evidence="1">
    <location>
        <begin position="17"/>
        <end position="185"/>
    </location>
</feature>
<dbReference type="Gene3D" id="3.40.630.30">
    <property type="match status" value="1"/>
</dbReference>
<dbReference type="Proteomes" id="UP001501771">
    <property type="component" value="Unassembled WGS sequence"/>
</dbReference>